<reference evidence="2" key="1">
    <citation type="journal article" date="2019" name="Int. J. Syst. Evol. Microbiol.">
        <title>The Global Catalogue of Microorganisms (GCM) 10K type strain sequencing project: providing services to taxonomists for standard genome sequencing and annotation.</title>
        <authorList>
            <consortium name="The Broad Institute Genomics Platform"/>
            <consortium name="The Broad Institute Genome Sequencing Center for Infectious Disease"/>
            <person name="Wu L."/>
            <person name="Ma J."/>
        </authorList>
    </citation>
    <scope>NUCLEOTIDE SEQUENCE [LARGE SCALE GENOMIC DNA]</scope>
    <source>
        <strain evidence="2">NBRC 112299</strain>
    </source>
</reference>
<name>A0ABQ6IE11_9MICO</name>
<evidence type="ECO:0000313" key="2">
    <source>
        <dbReference type="Proteomes" id="UP001157125"/>
    </source>
</evidence>
<accession>A0ABQ6IE11</accession>
<gene>
    <name evidence="1" type="ORF">GCM10025876_15420</name>
</gene>
<proteinExistence type="predicted"/>
<dbReference type="Proteomes" id="UP001157125">
    <property type="component" value="Unassembled WGS sequence"/>
</dbReference>
<evidence type="ECO:0000313" key="1">
    <source>
        <dbReference type="EMBL" id="GMA35338.1"/>
    </source>
</evidence>
<dbReference type="EMBL" id="BSUN01000001">
    <property type="protein sequence ID" value="GMA35338.1"/>
    <property type="molecule type" value="Genomic_DNA"/>
</dbReference>
<comment type="caution">
    <text evidence="1">The sequence shown here is derived from an EMBL/GenBank/DDBJ whole genome shotgun (WGS) entry which is preliminary data.</text>
</comment>
<sequence length="79" mass="8741">MSRQQDYCVASSAWRVREPAAGRSTRLAVRDVEFPVGHVEGAHRGPRCAGEVTERRMYQGGGDVERGGESFLVHREIVA</sequence>
<keyword evidence="2" id="KW-1185">Reference proteome</keyword>
<organism evidence="1 2">
    <name type="scientific">Demequina litorisediminis</name>
    <dbReference type="NCBI Taxonomy" id="1849022"/>
    <lineage>
        <taxon>Bacteria</taxon>
        <taxon>Bacillati</taxon>
        <taxon>Actinomycetota</taxon>
        <taxon>Actinomycetes</taxon>
        <taxon>Micrococcales</taxon>
        <taxon>Demequinaceae</taxon>
        <taxon>Demequina</taxon>
    </lineage>
</organism>
<protein>
    <submittedName>
        <fullName evidence="1">Uncharacterized protein</fullName>
    </submittedName>
</protein>